<dbReference type="InterPro" id="IPR000600">
    <property type="entry name" value="ROK"/>
</dbReference>
<dbReference type="NCBIfam" id="TIGR00744">
    <property type="entry name" value="ROK_glcA_fam"/>
    <property type="match status" value="1"/>
</dbReference>
<evidence type="ECO:0000256" key="1">
    <source>
        <dbReference type="ARBA" id="ARBA00006479"/>
    </source>
</evidence>
<dbReference type="GO" id="GO:0004340">
    <property type="term" value="F:glucokinase activity"/>
    <property type="evidence" value="ECO:0007669"/>
    <property type="project" value="InterPro"/>
</dbReference>
<dbReference type="AlphaFoldDB" id="A0A1F2PGZ0"/>
<organism evidence="8 11">
    <name type="scientific">Acetobacterium wieringae</name>
    <dbReference type="NCBI Taxonomy" id="52694"/>
    <lineage>
        <taxon>Bacteria</taxon>
        <taxon>Bacillati</taxon>
        <taxon>Bacillota</taxon>
        <taxon>Clostridia</taxon>
        <taxon>Eubacteriales</taxon>
        <taxon>Eubacteriaceae</taxon>
        <taxon>Acetobacterium</taxon>
    </lineage>
</organism>
<dbReference type="EMBL" id="CP087994">
    <property type="protein sequence ID" value="UYO61499.1"/>
    <property type="molecule type" value="Genomic_DNA"/>
</dbReference>
<dbReference type="InterPro" id="IPR004654">
    <property type="entry name" value="ROK_glcA"/>
</dbReference>
<reference evidence="10" key="3">
    <citation type="submission" date="2021-11" db="EMBL/GenBank/DDBJ databases">
        <title>Isoprene-degrading acetogen.</title>
        <authorList>
            <person name="Yang Y."/>
            <person name="Jin H."/>
            <person name="Yan J."/>
        </authorList>
    </citation>
    <scope>NUCLEOTIDE SEQUENCE</scope>
    <source>
        <strain evidence="10">Berkeley</strain>
    </source>
</reference>
<dbReference type="Proteomes" id="UP001163550">
    <property type="component" value="Chromosome"/>
</dbReference>
<dbReference type="Pfam" id="PF00480">
    <property type="entry name" value="ROK"/>
    <property type="match status" value="1"/>
</dbReference>
<dbReference type="GO" id="GO:0005737">
    <property type="term" value="C:cytoplasm"/>
    <property type="evidence" value="ECO:0007669"/>
    <property type="project" value="InterPro"/>
</dbReference>
<evidence type="ECO:0000313" key="13">
    <source>
        <dbReference type="Proteomes" id="UP001163550"/>
    </source>
</evidence>
<dbReference type="PANTHER" id="PTHR18964:SF149">
    <property type="entry name" value="BIFUNCTIONAL UDP-N-ACETYLGLUCOSAMINE 2-EPIMERASE_N-ACETYLMANNOSAMINE KINASE"/>
    <property type="match status" value="1"/>
</dbReference>
<comment type="similarity">
    <text evidence="1">Belongs to the ROK (NagC/XylR) family.</text>
</comment>
<evidence type="ECO:0000256" key="7">
    <source>
        <dbReference type="ARBA" id="ARBA00032386"/>
    </source>
</evidence>
<dbReference type="InterPro" id="IPR043129">
    <property type="entry name" value="ATPase_NBD"/>
</dbReference>
<evidence type="ECO:0000256" key="4">
    <source>
        <dbReference type="ARBA" id="ARBA00022741"/>
    </source>
</evidence>
<dbReference type="Gene3D" id="3.30.420.40">
    <property type="match status" value="2"/>
</dbReference>
<dbReference type="Proteomes" id="UP000322619">
    <property type="component" value="Unassembled WGS sequence"/>
</dbReference>
<gene>
    <name evidence="8" type="primary">glkA</name>
    <name evidence="8" type="ORF">ACWI_18010</name>
    <name evidence="9" type="ORF">FXB42_01160</name>
    <name evidence="10" type="ORF">LNN31_11975</name>
</gene>
<evidence type="ECO:0000256" key="2">
    <source>
        <dbReference type="ARBA" id="ARBA00014701"/>
    </source>
</evidence>
<dbReference type="EMBL" id="VSLA01000002">
    <property type="protein sequence ID" value="TYC88254.1"/>
    <property type="molecule type" value="Genomic_DNA"/>
</dbReference>
<evidence type="ECO:0000256" key="3">
    <source>
        <dbReference type="ARBA" id="ARBA00022679"/>
    </source>
</evidence>
<keyword evidence="6" id="KW-0067">ATP-binding</keyword>
<reference evidence="8 11" key="1">
    <citation type="submission" date="2015-09" db="EMBL/GenBank/DDBJ databases">
        <title>Genome sequence of Acetobacterium wieringae DSM 1911.</title>
        <authorList>
            <person name="Poehlein A."/>
            <person name="Bengelsdorf F.R."/>
            <person name="Schiel-Bengelsdorf B."/>
            <person name="Duerre P."/>
            <person name="Daniel R."/>
        </authorList>
    </citation>
    <scope>NUCLEOTIDE SEQUENCE [LARGE SCALE GENOMIC DNA]</scope>
    <source>
        <strain evidence="8 11">DSM 1911</strain>
    </source>
</reference>
<evidence type="ECO:0000256" key="5">
    <source>
        <dbReference type="ARBA" id="ARBA00022777"/>
    </source>
</evidence>
<evidence type="ECO:0000313" key="9">
    <source>
        <dbReference type="EMBL" id="TYC88254.1"/>
    </source>
</evidence>
<evidence type="ECO:0000313" key="10">
    <source>
        <dbReference type="EMBL" id="UYO61499.1"/>
    </source>
</evidence>
<dbReference type="GO" id="GO:0005524">
    <property type="term" value="F:ATP binding"/>
    <property type="evidence" value="ECO:0007669"/>
    <property type="project" value="UniProtKB-KW"/>
</dbReference>
<dbReference type="PANTHER" id="PTHR18964">
    <property type="entry name" value="ROK (REPRESSOR, ORF, KINASE) FAMILY"/>
    <property type="match status" value="1"/>
</dbReference>
<dbReference type="STRING" id="52694.ACWI_18010"/>
<dbReference type="OrthoDB" id="9810372at2"/>
<dbReference type="RefSeq" id="WP_070371115.1">
    <property type="nucleotide sequence ID" value="NZ_CABIIK010000056.1"/>
</dbReference>
<proteinExistence type="inferred from homology"/>
<dbReference type="SUPFAM" id="SSF53067">
    <property type="entry name" value="Actin-like ATPase domain"/>
    <property type="match status" value="1"/>
</dbReference>
<dbReference type="GO" id="GO:0006096">
    <property type="term" value="P:glycolytic process"/>
    <property type="evidence" value="ECO:0007669"/>
    <property type="project" value="InterPro"/>
</dbReference>
<evidence type="ECO:0000313" key="11">
    <source>
        <dbReference type="Proteomes" id="UP000176244"/>
    </source>
</evidence>
<evidence type="ECO:0000313" key="12">
    <source>
        <dbReference type="Proteomes" id="UP000322619"/>
    </source>
</evidence>
<evidence type="ECO:0000256" key="6">
    <source>
        <dbReference type="ARBA" id="ARBA00022840"/>
    </source>
</evidence>
<keyword evidence="13" id="KW-1185">Reference proteome</keyword>
<protein>
    <recommendedName>
        <fullName evidence="2">Glucokinase</fullName>
    </recommendedName>
    <alternativeName>
        <fullName evidence="7">Glucose kinase</fullName>
    </alternativeName>
</protein>
<keyword evidence="3 8" id="KW-0808">Transferase</keyword>
<evidence type="ECO:0000313" key="8">
    <source>
        <dbReference type="EMBL" id="OFV70590.1"/>
    </source>
</evidence>
<sequence>MGIGIDLGGTAIKGGIVNHRGVIQEERRVKTQSQMGYDRVVSDLAALINELVQLSPEETTVGIGIPGILSGDGSTVVSCPNLNWKNKALKQDLEAVLALEVLLVNDATAACIAEAAFGSTRGRTSSVLLTLGTGVGGGVIINDRIISGAHGVASEAGHMIMEENFYDCNCGKNGCLETFASATALIRYCQKQLDEGVESELKKDDTYDAKRIFDAAKAGDVLALAAVNRLAKYLGWAISNINDLIDPGIFVIGGGLSEAGDFLLNRIQASAKSCLTYPQYAMPEIVLATFRNEAGLIGAANLRQFI</sequence>
<reference evidence="9 12" key="2">
    <citation type="submission" date="2019-08" db="EMBL/GenBank/DDBJ databases">
        <title>Isolation and enrichment of carboxydotrophic bacteria from anaerobic sludge for the production of bio-based chemicals from syngas.</title>
        <authorList>
            <person name="Antares A.L."/>
            <person name="Moreira J."/>
            <person name="Diender M."/>
            <person name="Parshina S.N."/>
            <person name="Stams A.J.M."/>
            <person name="Alves M."/>
            <person name="Alves J.I."/>
            <person name="Sousa D.Z."/>
        </authorList>
    </citation>
    <scope>NUCLEOTIDE SEQUENCE [LARGE SCALE GENOMIC DNA]</scope>
    <source>
        <strain evidence="9 12">JM</strain>
    </source>
</reference>
<accession>A0A1F2PGZ0</accession>
<name>A0A1F2PGZ0_9FIRM</name>
<keyword evidence="5 8" id="KW-0418">Kinase</keyword>
<keyword evidence="4" id="KW-0547">Nucleotide-binding</keyword>
<dbReference type="EMBL" id="LKEU01000029">
    <property type="protein sequence ID" value="OFV70590.1"/>
    <property type="molecule type" value="Genomic_DNA"/>
</dbReference>
<dbReference type="Proteomes" id="UP000176244">
    <property type="component" value="Unassembled WGS sequence"/>
</dbReference>